<protein>
    <submittedName>
        <fullName evidence="5">Soluble lytic murein transglycosylase</fullName>
        <ecNumber evidence="5">4.2.2.-</ecNumber>
    </submittedName>
</protein>
<name>A0A238L3X9_9RHOB</name>
<keyword evidence="6" id="KW-1185">Reference proteome</keyword>
<dbReference type="Gene3D" id="1.10.530.10">
    <property type="match status" value="1"/>
</dbReference>
<dbReference type="CDD" id="cd00254">
    <property type="entry name" value="LT-like"/>
    <property type="match status" value="1"/>
</dbReference>
<evidence type="ECO:0000256" key="1">
    <source>
        <dbReference type="ARBA" id="ARBA00007734"/>
    </source>
</evidence>
<comment type="similarity">
    <text evidence="1">Belongs to the transglycosylase Slt family.</text>
</comment>
<dbReference type="InterPro" id="IPR023346">
    <property type="entry name" value="Lysozyme-like_dom_sf"/>
</dbReference>
<gene>
    <name evidence="5" type="primary">slt_5</name>
    <name evidence="5" type="ORF">MAA8898_04448</name>
</gene>
<dbReference type="PANTHER" id="PTHR37423:SF2">
    <property type="entry name" value="MEMBRANE-BOUND LYTIC MUREIN TRANSGLYCOSYLASE C"/>
    <property type="match status" value="1"/>
</dbReference>
<feature type="domain" description="Transglycosylase SLT" evidence="4">
    <location>
        <begin position="104"/>
        <end position="186"/>
    </location>
</feature>
<proteinExistence type="inferred from homology"/>
<feature type="region of interest" description="Disordered" evidence="3">
    <location>
        <begin position="25"/>
        <end position="44"/>
    </location>
</feature>
<comment type="similarity">
    <text evidence="2">Belongs to the virb1 family.</text>
</comment>
<dbReference type="EC" id="4.2.2.-" evidence="5"/>
<dbReference type="Proteomes" id="UP000207598">
    <property type="component" value="Unassembled WGS sequence"/>
</dbReference>
<dbReference type="Pfam" id="PF01464">
    <property type="entry name" value="SLT"/>
    <property type="match status" value="1"/>
</dbReference>
<dbReference type="PANTHER" id="PTHR37423">
    <property type="entry name" value="SOLUBLE LYTIC MUREIN TRANSGLYCOSYLASE-RELATED"/>
    <property type="match status" value="1"/>
</dbReference>
<accession>A0A238L3X9</accession>
<dbReference type="GO" id="GO:0016829">
    <property type="term" value="F:lyase activity"/>
    <property type="evidence" value="ECO:0007669"/>
    <property type="project" value="UniProtKB-KW"/>
</dbReference>
<evidence type="ECO:0000313" key="6">
    <source>
        <dbReference type="Proteomes" id="UP000207598"/>
    </source>
</evidence>
<reference evidence="5 6" key="1">
    <citation type="submission" date="2017-05" db="EMBL/GenBank/DDBJ databases">
        <authorList>
            <person name="Song R."/>
            <person name="Chenine A.L."/>
            <person name="Ruprecht R.M."/>
        </authorList>
    </citation>
    <scope>NUCLEOTIDE SEQUENCE [LARGE SCALE GENOMIC DNA]</scope>
    <source>
        <strain evidence="5 6">CECT 8898</strain>
    </source>
</reference>
<evidence type="ECO:0000256" key="2">
    <source>
        <dbReference type="ARBA" id="ARBA00009387"/>
    </source>
</evidence>
<organism evidence="5 6">
    <name type="scientific">Maliponia aquimaris</name>
    <dbReference type="NCBI Taxonomy" id="1673631"/>
    <lineage>
        <taxon>Bacteria</taxon>
        <taxon>Pseudomonadati</taxon>
        <taxon>Pseudomonadota</taxon>
        <taxon>Alphaproteobacteria</taxon>
        <taxon>Rhodobacterales</taxon>
        <taxon>Paracoccaceae</taxon>
        <taxon>Maliponia</taxon>
    </lineage>
</organism>
<dbReference type="AlphaFoldDB" id="A0A238L3X9"/>
<keyword evidence="5" id="KW-0456">Lyase</keyword>
<evidence type="ECO:0000256" key="3">
    <source>
        <dbReference type="SAM" id="MobiDB-lite"/>
    </source>
</evidence>
<evidence type="ECO:0000313" key="5">
    <source>
        <dbReference type="EMBL" id="SMX49795.1"/>
    </source>
</evidence>
<dbReference type="EMBL" id="FXYF01000017">
    <property type="protein sequence ID" value="SMX49795.1"/>
    <property type="molecule type" value="Genomic_DNA"/>
</dbReference>
<dbReference type="SUPFAM" id="SSF53955">
    <property type="entry name" value="Lysozyme-like"/>
    <property type="match status" value="1"/>
</dbReference>
<dbReference type="InterPro" id="IPR008258">
    <property type="entry name" value="Transglycosylase_SLT_dom_1"/>
</dbReference>
<sequence>MLAQTTTGGFIFSVGQDGRLIDVSAAQGDPDASTDLKTGDATGPGDRLFLFSNRLQDEADAETAPRAPVPAPPEILAAIEATAFRYAGHPGLRRAGLSVTDWAALYRANIEIESAYNPRALSGAGAIGLGQLMPDTARVLGVDPHDPRQNLDGSARYLLMMLDRFGDSRLALAAYNAGPEAVDRHGGIPPYRETMGHVAKVTAAMLRLRGEIS</sequence>
<evidence type="ECO:0000259" key="4">
    <source>
        <dbReference type="Pfam" id="PF01464"/>
    </source>
</evidence>